<accession>A0A133QLZ7</accession>
<name>A0A133QLZ7_9BACT</name>
<organism evidence="1 2">
    <name type="scientific">Prevotella corporis</name>
    <dbReference type="NCBI Taxonomy" id="28128"/>
    <lineage>
        <taxon>Bacteria</taxon>
        <taxon>Pseudomonadati</taxon>
        <taxon>Bacteroidota</taxon>
        <taxon>Bacteroidia</taxon>
        <taxon>Bacteroidales</taxon>
        <taxon>Prevotellaceae</taxon>
        <taxon>Prevotella</taxon>
    </lineage>
</organism>
<comment type="caution">
    <text evidence="1">The sequence shown here is derived from an EMBL/GenBank/DDBJ whole genome shotgun (WGS) entry which is preliminary data.</text>
</comment>
<dbReference type="Proteomes" id="UP000070533">
    <property type="component" value="Unassembled WGS sequence"/>
</dbReference>
<protein>
    <submittedName>
        <fullName evidence="1">Uncharacterized protein</fullName>
    </submittedName>
</protein>
<evidence type="ECO:0000313" key="1">
    <source>
        <dbReference type="EMBL" id="KXA43905.1"/>
    </source>
</evidence>
<gene>
    <name evidence="1" type="ORF">HMPREF3226_00351</name>
</gene>
<sequence>MTMETHRTGGNMAAEAKSDAPIEEFFIDGKKASMDELKKISSAIIKKMKVEKMGNGKSRIIVTLRK</sequence>
<dbReference type="AlphaFoldDB" id="A0A133QLZ7"/>
<keyword evidence="2" id="KW-1185">Reference proteome</keyword>
<reference evidence="2" key="1">
    <citation type="submission" date="2016-01" db="EMBL/GenBank/DDBJ databases">
        <authorList>
            <person name="Mitreva M."/>
            <person name="Pepin K.H."/>
            <person name="Mihindukulasuriya K.A."/>
            <person name="Fulton R."/>
            <person name="Fronick C."/>
            <person name="O'Laughlin M."/>
            <person name="Miner T."/>
            <person name="Herter B."/>
            <person name="Rosa B.A."/>
            <person name="Cordes M."/>
            <person name="Tomlinson C."/>
            <person name="Wollam A."/>
            <person name="Palsikar V.B."/>
            <person name="Mardis E.R."/>
            <person name="Wilson R.K."/>
        </authorList>
    </citation>
    <scope>NUCLEOTIDE SEQUENCE [LARGE SCALE GENOMIC DNA]</scope>
    <source>
        <strain evidence="2">MJR7716</strain>
    </source>
</reference>
<evidence type="ECO:0000313" key="2">
    <source>
        <dbReference type="Proteomes" id="UP000070533"/>
    </source>
</evidence>
<proteinExistence type="predicted"/>
<dbReference type="EMBL" id="LRQG01000013">
    <property type="protein sequence ID" value="KXA43905.1"/>
    <property type="molecule type" value="Genomic_DNA"/>
</dbReference>